<comment type="caution">
    <text evidence="5">The sequence shown here is derived from an EMBL/GenBank/DDBJ whole genome shotgun (WGS) entry which is preliminary data.</text>
</comment>
<dbReference type="Proteomes" id="UP000253551">
    <property type="component" value="Unassembled WGS sequence"/>
</dbReference>
<sequence length="232" mass="26952">MQTGLPTPTPPPEPECYTKKINKIQLVTIFQRFLKELDGRDKMMKTIQYLLKILMHYKWAQAKHWSTITSQFSMTRKVLRLGNAIGPLKEFSKKNTVRENLFLLNETINDLCDDLFCLYKLGWVNKKLGERAEVISAYCWFIGIMKDLNDNRKSLRKQQKSLAKKDEAIMLDRLEMEKKVFVTEISIVKLFMDGVFCACDIWPPSNSASVQAWSGFFSGLLAAYKLWIKFST</sequence>
<dbReference type="PANTHER" id="PTHR12652:SF19">
    <property type="entry name" value="PEROXISOMAL BIOGENESIS FACTOR 11"/>
    <property type="match status" value="1"/>
</dbReference>
<evidence type="ECO:0000256" key="1">
    <source>
        <dbReference type="ARBA" id="ARBA00022593"/>
    </source>
</evidence>
<evidence type="ECO:0000256" key="2">
    <source>
        <dbReference type="ARBA" id="ARBA00023136"/>
    </source>
</evidence>
<name>A0A367IQ39_RHIST</name>
<evidence type="ECO:0000313" key="5">
    <source>
        <dbReference type="EMBL" id="RCH79611.1"/>
    </source>
</evidence>
<dbReference type="PANTHER" id="PTHR12652">
    <property type="entry name" value="PEROXISOMAL BIOGENESIS FACTOR 11"/>
    <property type="match status" value="1"/>
</dbReference>
<organism evidence="5 6">
    <name type="scientific">Rhizopus stolonifer</name>
    <name type="common">Rhizopus nigricans</name>
    <dbReference type="NCBI Taxonomy" id="4846"/>
    <lineage>
        <taxon>Eukaryota</taxon>
        <taxon>Fungi</taxon>
        <taxon>Fungi incertae sedis</taxon>
        <taxon>Mucoromycota</taxon>
        <taxon>Mucoromycotina</taxon>
        <taxon>Mucoromycetes</taxon>
        <taxon>Mucorales</taxon>
        <taxon>Mucorineae</taxon>
        <taxon>Rhizopodaceae</taxon>
        <taxon>Rhizopus</taxon>
    </lineage>
</organism>
<proteinExistence type="predicted"/>
<reference evidence="5 6" key="1">
    <citation type="journal article" date="2018" name="G3 (Bethesda)">
        <title>Phylogenetic and Phylogenomic Definition of Rhizopus Species.</title>
        <authorList>
            <person name="Gryganskyi A.P."/>
            <person name="Golan J."/>
            <person name="Dolatabadi S."/>
            <person name="Mondo S."/>
            <person name="Robb S."/>
            <person name="Idnurm A."/>
            <person name="Muszewska A."/>
            <person name="Steczkiewicz K."/>
            <person name="Masonjones S."/>
            <person name="Liao H.L."/>
            <person name="Gajdeczka M.T."/>
            <person name="Anike F."/>
            <person name="Vuek A."/>
            <person name="Anishchenko I.M."/>
            <person name="Voigt K."/>
            <person name="de Hoog G.S."/>
            <person name="Smith M.E."/>
            <person name="Heitman J."/>
            <person name="Vilgalys R."/>
            <person name="Stajich J.E."/>
        </authorList>
    </citation>
    <scope>NUCLEOTIDE SEQUENCE [LARGE SCALE GENOMIC DNA]</scope>
    <source>
        <strain evidence="5 6">LSU 92-RS-03</strain>
    </source>
</reference>
<dbReference type="GO" id="GO:0005778">
    <property type="term" value="C:peroxisomal membrane"/>
    <property type="evidence" value="ECO:0007669"/>
    <property type="project" value="UniProtKB-SubCell"/>
</dbReference>
<dbReference type="GO" id="GO:0016559">
    <property type="term" value="P:peroxisome fission"/>
    <property type="evidence" value="ECO:0007669"/>
    <property type="project" value="InterPro"/>
</dbReference>
<keyword evidence="1" id="KW-0962">Peroxisome biogenesis</keyword>
<evidence type="ECO:0008006" key="7">
    <source>
        <dbReference type="Google" id="ProtNLM"/>
    </source>
</evidence>
<gene>
    <name evidence="5" type="ORF">CU098_006954</name>
</gene>
<dbReference type="InterPro" id="IPR008733">
    <property type="entry name" value="PEX11"/>
</dbReference>
<dbReference type="EMBL" id="PJQM01006476">
    <property type="protein sequence ID" value="RCH79611.1"/>
    <property type="molecule type" value="Genomic_DNA"/>
</dbReference>
<accession>A0A367IQ39</accession>
<evidence type="ECO:0000313" key="6">
    <source>
        <dbReference type="Proteomes" id="UP000253551"/>
    </source>
</evidence>
<protein>
    <recommendedName>
        <fullName evidence="7">Peroxisomal membrane protein 11C</fullName>
    </recommendedName>
</protein>
<keyword evidence="6" id="KW-1185">Reference proteome</keyword>
<dbReference type="AlphaFoldDB" id="A0A367IQ39"/>
<evidence type="ECO:0000256" key="4">
    <source>
        <dbReference type="ARBA" id="ARBA00046271"/>
    </source>
</evidence>
<dbReference type="OrthoDB" id="411017at2759"/>
<comment type="subcellular location">
    <subcellularLocation>
        <location evidence="4">Peroxisome membrane</location>
    </subcellularLocation>
</comment>
<evidence type="ECO:0000256" key="3">
    <source>
        <dbReference type="ARBA" id="ARBA00023140"/>
    </source>
</evidence>
<dbReference type="Pfam" id="PF05648">
    <property type="entry name" value="PEX11"/>
    <property type="match status" value="1"/>
</dbReference>
<keyword evidence="3" id="KW-0576">Peroxisome</keyword>
<dbReference type="STRING" id="4846.A0A367IQ39"/>
<keyword evidence="2" id="KW-0472">Membrane</keyword>